<dbReference type="Gene3D" id="1.10.439.10">
    <property type="entry name" value="Penicillin Amidohydrolase, domain 1"/>
    <property type="match status" value="1"/>
</dbReference>
<dbReference type="Gene3D" id="2.30.120.10">
    <property type="match status" value="1"/>
</dbReference>
<keyword evidence="7" id="KW-0472">Membrane</keyword>
<keyword evidence="7" id="KW-0812">Transmembrane</keyword>
<keyword evidence="5" id="KW-0106">Calcium</keyword>
<dbReference type="SUPFAM" id="SSF56235">
    <property type="entry name" value="N-terminal nucleophile aminohydrolases (Ntn hydrolases)"/>
    <property type="match status" value="1"/>
</dbReference>
<comment type="similarity">
    <text evidence="1">Belongs to the peptidase S45 family.</text>
</comment>
<dbReference type="InterPro" id="IPR043147">
    <property type="entry name" value="Penicillin_amidase_A-knob"/>
</dbReference>
<name>I4B6D3_TURPD</name>
<dbReference type="GO" id="GO:0016811">
    <property type="term" value="F:hydrolase activity, acting on carbon-nitrogen (but not peptide) bonds, in linear amides"/>
    <property type="evidence" value="ECO:0007669"/>
    <property type="project" value="InterPro"/>
</dbReference>
<feature type="region of interest" description="Disordered" evidence="6">
    <location>
        <begin position="1"/>
        <end position="47"/>
    </location>
</feature>
<dbReference type="Pfam" id="PF01804">
    <property type="entry name" value="Penicil_amidase"/>
    <property type="match status" value="1"/>
</dbReference>
<dbReference type="MEROPS" id="S45.003"/>
<evidence type="ECO:0000256" key="4">
    <source>
        <dbReference type="PIRSR" id="PIRSR001227-1"/>
    </source>
</evidence>
<dbReference type="RefSeq" id="WP_014803346.1">
    <property type="nucleotide sequence ID" value="NC_018020.1"/>
</dbReference>
<feature type="binding site" evidence="5">
    <location>
        <position position="382"/>
    </location>
    <ligand>
        <name>Ca(2+)</name>
        <dbReference type="ChEBI" id="CHEBI:29108"/>
    </ligand>
</feature>
<evidence type="ECO:0000313" key="9">
    <source>
        <dbReference type="Proteomes" id="UP000006048"/>
    </source>
</evidence>
<dbReference type="PANTHER" id="PTHR34218:SF4">
    <property type="entry name" value="ACYL-HOMOSERINE LACTONE ACYLASE QUIP"/>
    <property type="match status" value="1"/>
</dbReference>
<feature type="binding site" evidence="5">
    <location>
        <position position="242"/>
    </location>
    <ligand>
        <name>Ca(2+)</name>
        <dbReference type="ChEBI" id="CHEBI:29108"/>
    </ligand>
</feature>
<keyword evidence="5" id="KW-0479">Metal-binding</keyword>
<reference evidence="8 9" key="1">
    <citation type="submission" date="2012-06" db="EMBL/GenBank/DDBJ databases">
        <title>The complete chromosome of genome of Turneriella parva DSM 21527.</title>
        <authorList>
            <consortium name="US DOE Joint Genome Institute (JGI-PGF)"/>
            <person name="Lucas S."/>
            <person name="Han J."/>
            <person name="Lapidus A."/>
            <person name="Bruce D."/>
            <person name="Goodwin L."/>
            <person name="Pitluck S."/>
            <person name="Peters L."/>
            <person name="Kyrpides N."/>
            <person name="Mavromatis K."/>
            <person name="Ivanova N."/>
            <person name="Mikhailova N."/>
            <person name="Chertkov O."/>
            <person name="Detter J.C."/>
            <person name="Tapia R."/>
            <person name="Han C."/>
            <person name="Land M."/>
            <person name="Hauser L."/>
            <person name="Markowitz V."/>
            <person name="Cheng J.-F."/>
            <person name="Hugenholtz P."/>
            <person name="Woyke T."/>
            <person name="Wu D."/>
            <person name="Gronow S."/>
            <person name="Wellnitz S."/>
            <person name="Brambilla E."/>
            <person name="Klenk H.-P."/>
            <person name="Eisen J.A."/>
        </authorList>
    </citation>
    <scope>NUCLEOTIDE SEQUENCE [LARGE SCALE GENOMIC DNA]</scope>
    <source>
        <strain evidence="9">ATCC BAA-1111 / DSM 21527 / NCTC 11395 / H</strain>
    </source>
</reference>
<dbReference type="PANTHER" id="PTHR34218">
    <property type="entry name" value="PEPTIDASE S45 PENICILLIN AMIDASE"/>
    <property type="match status" value="1"/>
</dbReference>
<evidence type="ECO:0000256" key="6">
    <source>
        <dbReference type="SAM" id="MobiDB-lite"/>
    </source>
</evidence>
<dbReference type="PIRSF" id="PIRSF001227">
    <property type="entry name" value="Pen_acylase"/>
    <property type="match status" value="1"/>
</dbReference>
<gene>
    <name evidence="8" type="ordered locus">Turpa_2195</name>
</gene>
<keyword evidence="2" id="KW-0378">Hydrolase</keyword>
<dbReference type="GO" id="GO:0046872">
    <property type="term" value="F:metal ion binding"/>
    <property type="evidence" value="ECO:0007669"/>
    <property type="project" value="UniProtKB-KW"/>
</dbReference>
<feature type="compositionally biased region" description="Basic residues" evidence="6">
    <location>
        <begin position="1"/>
        <end position="19"/>
    </location>
</feature>
<dbReference type="GO" id="GO:0017000">
    <property type="term" value="P:antibiotic biosynthetic process"/>
    <property type="evidence" value="ECO:0007669"/>
    <property type="project" value="InterPro"/>
</dbReference>
<evidence type="ECO:0000313" key="8">
    <source>
        <dbReference type="EMBL" id="AFM12840.1"/>
    </source>
</evidence>
<feature type="transmembrane region" description="Helical" evidence="7">
    <location>
        <begin position="63"/>
        <end position="79"/>
    </location>
</feature>
<evidence type="ECO:0000256" key="1">
    <source>
        <dbReference type="ARBA" id="ARBA00006586"/>
    </source>
</evidence>
<evidence type="ECO:0000256" key="5">
    <source>
        <dbReference type="PIRSR" id="PIRSR001227-2"/>
    </source>
</evidence>
<dbReference type="AlphaFoldDB" id="I4B6D3"/>
<organism evidence="8 9">
    <name type="scientific">Turneriella parva (strain ATCC BAA-1111 / DSM 21527 / NCTC 11395 / H)</name>
    <name type="common">Leptospira parva</name>
    <dbReference type="NCBI Taxonomy" id="869212"/>
    <lineage>
        <taxon>Bacteria</taxon>
        <taxon>Pseudomonadati</taxon>
        <taxon>Spirochaetota</taxon>
        <taxon>Spirochaetia</taxon>
        <taxon>Leptospirales</taxon>
        <taxon>Leptospiraceae</taxon>
        <taxon>Turneriella</taxon>
    </lineage>
</organism>
<dbReference type="EMBL" id="CP002959">
    <property type="protein sequence ID" value="AFM12840.1"/>
    <property type="molecule type" value="Genomic_DNA"/>
</dbReference>
<dbReference type="OrthoDB" id="9759796at2"/>
<dbReference type="InterPro" id="IPR014395">
    <property type="entry name" value="Pen/GL7ACA/AHL_acylase"/>
</dbReference>
<dbReference type="CDD" id="cd03747">
    <property type="entry name" value="Ntn_PGA_like"/>
    <property type="match status" value="1"/>
</dbReference>
<feature type="binding site" evidence="5">
    <location>
        <position position="385"/>
    </location>
    <ligand>
        <name>Ca(2+)</name>
        <dbReference type="ChEBI" id="CHEBI:29108"/>
    </ligand>
</feature>
<feature type="active site" description="Nucleophile" evidence="4">
    <location>
        <position position="310"/>
    </location>
</feature>
<protein>
    <submittedName>
        <fullName evidence="8">Peptidase S45 penicillin amidase</fullName>
    </submittedName>
</protein>
<evidence type="ECO:0000256" key="7">
    <source>
        <dbReference type="SAM" id="Phobius"/>
    </source>
</evidence>
<dbReference type="Proteomes" id="UP000006048">
    <property type="component" value="Chromosome"/>
</dbReference>
<dbReference type="InterPro" id="IPR023343">
    <property type="entry name" value="Penicillin_amidase_dom1"/>
</dbReference>
<keyword evidence="9" id="KW-1185">Reference proteome</keyword>
<proteinExistence type="inferred from homology"/>
<keyword evidence="7" id="KW-1133">Transmembrane helix</keyword>
<feature type="compositionally biased region" description="Basic and acidic residues" evidence="6">
    <location>
        <begin position="21"/>
        <end position="35"/>
    </location>
</feature>
<comment type="cofactor">
    <cofactor evidence="5">
        <name>Ca(2+)</name>
        <dbReference type="ChEBI" id="CHEBI:29108"/>
    </cofactor>
    <text evidence="5">Binds 1 Ca(2+) ion per dimer.</text>
</comment>
<dbReference type="InterPro" id="IPR029055">
    <property type="entry name" value="Ntn_hydrolases_N"/>
</dbReference>
<dbReference type="KEGG" id="tpx:Turpa_2195"/>
<dbReference type="STRING" id="869212.Turpa_2195"/>
<keyword evidence="3" id="KW-0865">Zymogen</keyword>
<accession>I4B6D3</accession>
<dbReference type="Gene3D" id="1.10.1400.10">
    <property type="match status" value="1"/>
</dbReference>
<sequence length="878" mass="96888">MAKKAASARKTAARPKSRSNAKNDRPRMNTGRDSKGSATGPIIRTLPTAIDSERPRGSIVKKLLIAAVLIILIGFGWLTCKAKRSVAAETGAIKVEGISGTVTIARDAFGVPLIKADSEADAFFGAGYAAANDRLWQMYSSKLAVTGRLAEIAGSKMLPVDVYMRTVGIKRNVDRAINAMPAKYKAPLEAYATGVNAYLKANPNLPLEFTLTGYTPEPWTIHDCGYVFGALSFGLALNINEELFFLDAAQKLGAEKAAWLVPVYQDEPIPFAEAQKLDNKLAADLAPHRIQLAEVLTDLNKIFRTGMPASNNWVISGSKTKGGKAILANDTHLPLTIPALWGMMSIESPGYTAAGVTIAGQPYVQLGYNGSIGWGATMVEADCQDLFIETVKSENGQTLYLKSDNTWAPVRETTEHFKVRFGKDRDVKLRFTRNGPLVSDAINQLKTEPAMPLAPTGIKTEKHLAMRWSLQDGDTAGIGIYEMGRAQTMQDFRKATAKIQSIYLNLVYSDGENIAWQTTGRIPVRTKGTGQLPSIAAEGYRWKSFLPFEQQPHRENPEKGFLVTANDRTVAKGDARKISSVWYSPERAERIDSLLAAKSDWTGSDTQKMHMDVYSRMAEKTLLLLKAEEASVNAAIGRLSEKKQKRARSALDILAKFDNVMHKDSQGAALIGAFYHVFTRNVFGDELEIGSGLWKGFIDINLRSYSAPQDHILGREESPYFDNVKTPEKETKADMLALALADAYEFCGDEMGAPEKWRWEKLHKIYWKSDVTKDLPLGSWYWNHGPVAYQGDSHTINVAHYAWGENFDTFVIPAMRLVVDFNEKEPASLILHTGVSGNASSPHYRDQIKLFLSGSQNALPFGPQAKQQQYTSVLKLEK</sequence>
<evidence type="ECO:0000256" key="2">
    <source>
        <dbReference type="ARBA" id="ARBA00022801"/>
    </source>
</evidence>
<dbReference type="InterPro" id="IPR043146">
    <property type="entry name" value="Penicillin_amidase_N_B-knob"/>
</dbReference>
<evidence type="ECO:0000256" key="3">
    <source>
        <dbReference type="ARBA" id="ARBA00023145"/>
    </source>
</evidence>
<dbReference type="Gene3D" id="3.60.20.10">
    <property type="entry name" value="Glutamine Phosphoribosylpyrophosphate, subunit 1, domain 1"/>
    <property type="match status" value="1"/>
</dbReference>
<dbReference type="HOGENOM" id="CLU_011790_0_1_12"/>
<dbReference type="InterPro" id="IPR002692">
    <property type="entry name" value="S45"/>
</dbReference>